<organism evidence="1 2">
    <name type="scientific">Domibacillus aminovorans</name>
    <dbReference type="NCBI Taxonomy" id="29332"/>
    <lineage>
        <taxon>Bacteria</taxon>
        <taxon>Bacillati</taxon>
        <taxon>Bacillota</taxon>
        <taxon>Bacilli</taxon>
        <taxon>Bacillales</taxon>
        <taxon>Bacillaceae</taxon>
        <taxon>Domibacillus</taxon>
    </lineage>
</organism>
<evidence type="ECO:0000313" key="2">
    <source>
        <dbReference type="Proteomes" id="UP000077271"/>
    </source>
</evidence>
<dbReference type="EMBL" id="LQWZ01000012">
    <property type="protein sequence ID" value="OAH57905.1"/>
    <property type="molecule type" value="Genomic_DNA"/>
</dbReference>
<evidence type="ECO:0000313" key="1">
    <source>
        <dbReference type="EMBL" id="OAH57905.1"/>
    </source>
</evidence>
<gene>
    <name evidence="1" type="ORF">AWH48_02545</name>
</gene>
<name>A0A177KY27_9BACI</name>
<dbReference type="Proteomes" id="UP000077271">
    <property type="component" value="Unassembled WGS sequence"/>
</dbReference>
<protein>
    <submittedName>
        <fullName evidence="1">Uncharacterized protein</fullName>
    </submittedName>
</protein>
<reference evidence="1 2" key="1">
    <citation type="submission" date="2016-01" db="EMBL/GenBank/DDBJ databases">
        <title>Investigation of taxonomic status of Bacillus aminovorans.</title>
        <authorList>
            <person name="Verma A."/>
            <person name="Pal Y."/>
            <person name="Krishnamurthi S."/>
        </authorList>
    </citation>
    <scope>NUCLEOTIDE SEQUENCE [LARGE SCALE GENOMIC DNA]</scope>
    <source>
        <strain evidence="1 2">DSM 4337</strain>
    </source>
</reference>
<dbReference type="AlphaFoldDB" id="A0A177KY27"/>
<proteinExistence type="predicted"/>
<dbReference type="RefSeq" id="WP_018392799.1">
    <property type="nucleotide sequence ID" value="NZ_LQWZ01000012.1"/>
</dbReference>
<dbReference type="OrthoDB" id="2984625at2"/>
<accession>A0A177KY27</accession>
<comment type="caution">
    <text evidence="1">The sequence shown here is derived from an EMBL/GenBank/DDBJ whole genome shotgun (WGS) entry which is preliminary data.</text>
</comment>
<sequence length="140" mass="15159">MKKRQKEKCECDCSGIARLQVGNTIFIAIICPKCSCESSLVIFNAEDDLSFRSTRVKPSSCVSNGGGKVLIAAGEGFLTIDGQTFPTAFQIALHEDPSSPFDLAILDFFTLDENGQIGIIQNIVLLIPDQDLKICDCPGE</sequence>